<gene>
    <name evidence="1" type="ORF">IHE45_08G115300</name>
</gene>
<keyword evidence="2" id="KW-1185">Reference proteome</keyword>
<dbReference type="EMBL" id="CM037018">
    <property type="protein sequence ID" value="KAH7675085.1"/>
    <property type="molecule type" value="Genomic_DNA"/>
</dbReference>
<accession>A0ACB7VM84</accession>
<comment type="caution">
    <text evidence="1">The sequence shown here is derived from an EMBL/GenBank/DDBJ whole genome shotgun (WGS) entry which is preliminary data.</text>
</comment>
<evidence type="ECO:0000313" key="2">
    <source>
        <dbReference type="Proteomes" id="UP000827976"/>
    </source>
</evidence>
<evidence type="ECO:0000313" key="1">
    <source>
        <dbReference type="EMBL" id="KAH7675085.1"/>
    </source>
</evidence>
<protein>
    <submittedName>
        <fullName evidence="1">Uncharacterized protein</fullName>
    </submittedName>
</protein>
<reference evidence="2" key="1">
    <citation type="journal article" date="2022" name="Nat. Commun.">
        <title>Chromosome evolution and the genetic basis of agronomically important traits in greater yam.</title>
        <authorList>
            <person name="Bredeson J.V."/>
            <person name="Lyons J.B."/>
            <person name="Oniyinde I.O."/>
            <person name="Okereke N.R."/>
            <person name="Kolade O."/>
            <person name="Nnabue I."/>
            <person name="Nwadili C.O."/>
            <person name="Hribova E."/>
            <person name="Parker M."/>
            <person name="Nwogha J."/>
            <person name="Shu S."/>
            <person name="Carlson J."/>
            <person name="Kariba R."/>
            <person name="Muthemba S."/>
            <person name="Knop K."/>
            <person name="Barton G.J."/>
            <person name="Sherwood A.V."/>
            <person name="Lopez-Montes A."/>
            <person name="Asiedu R."/>
            <person name="Jamnadass R."/>
            <person name="Muchugi A."/>
            <person name="Goodstein D."/>
            <person name="Egesi C.N."/>
            <person name="Featherston J."/>
            <person name="Asfaw A."/>
            <person name="Simpson G.G."/>
            <person name="Dolezel J."/>
            <person name="Hendre P.S."/>
            <person name="Van Deynze A."/>
            <person name="Kumar P.L."/>
            <person name="Obidiegwu J.E."/>
            <person name="Bhattacharjee R."/>
            <person name="Rokhsar D.S."/>
        </authorList>
    </citation>
    <scope>NUCLEOTIDE SEQUENCE [LARGE SCALE GENOMIC DNA]</scope>
    <source>
        <strain evidence="2">cv. TDa95/00328</strain>
    </source>
</reference>
<dbReference type="Proteomes" id="UP000827976">
    <property type="component" value="Chromosome 8"/>
</dbReference>
<organism evidence="1 2">
    <name type="scientific">Dioscorea alata</name>
    <name type="common">Purple yam</name>
    <dbReference type="NCBI Taxonomy" id="55571"/>
    <lineage>
        <taxon>Eukaryota</taxon>
        <taxon>Viridiplantae</taxon>
        <taxon>Streptophyta</taxon>
        <taxon>Embryophyta</taxon>
        <taxon>Tracheophyta</taxon>
        <taxon>Spermatophyta</taxon>
        <taxon>Magnoliopsida</taxon>
        <taxon>Liliopsida</taxon>
        <taxon>Dioscoreales</taxon>
        <taxon>Dioscoreaceae</taxon>
        <taxon>Dioscorea</taxon>
    </lineage>
</organism>
<proteinExistence type="predicted"/>
<name>A0ACB7VM84_DIOAL</name>
<sequence>MAAAATATTTTTVTAVWITPCSLSSRQCTNPKLFSLVANRSRGIIWSPSWNGMKSRTRLRVSQRSGNQQEDNDLLNQDDISYLLKLGAGCTVIALAIKYGSIIFPMITQPNILQALVMISTPVVISVLILIKESLSES</sequence>